<sequence>MLDFPHIRRDSGERRDPRGIPPHAGDGPAGRRYAQVRGPHEKKGKRSHDQESLPRRPARRRGDGRAPIERKSPMRAESSRGDRVERFIHRFSPSCTGLVTTVLCIVQRSLEHGVPKRSFLSRRAIDGTRGSKYFDPNEDGAFDSYGSAGGQYEPYDHITDLSDIRKNVPGEPGIDYPAYNTTLPQTGFTCEGRSRGYYADEEAGCQVFHVCHDVLVSSFLCPIGSTFSQKLLTCDWWTKVDCSSTKRYLEVNRNSYQIDDDEMIRNAYAMISLQASAEDVTKDGLVDPDSGARIIDYSTLGGRPVMSYTPGFRRITDYAPVEATGNDLPSGFEDYPPQDARQIFNYDLRYQQKKVDVPYQGKLHLENKGQSPYHASAIIQHDYQDRSGDNKFQDDYHGPDGFTNQLQTSYAPTVPTVTTTTRRFYSPTVPTTYRPSTLAYSKLDLMVDSSDHLYAQSKSPVTPPTITHRNDDMRNIDLRESETGHDLKKSENASSSLTDYRKSDNVRSNDEVRLEETSSETSFRINVTDAIDEDEVFRQQNDRPIIQYDSEESSEDSLETKDSIGIARALNNPLRRIIQNQNPIYQVSKNERKGSTIPIPLQTVLNHSSGSYENVNFTDTLKKSDVFNETSDYGSTEDYEDISSLTTRSFDHGTTSLLKNWKEKDVDAVQVMTISITATSAMNTTERSIDEIHGRIIHSSSNENRTAEDQKLLPTRSSSSFNHESVSRINLNLEVPEPAQFLKPPLEQRSFLINVPEETRYTTIDENFKTSWSPETTITETPQFSSTFTGNNEDQSPIYDEELIDYTDESFLETPNPGIHSTAQVITEISTSIPWLVSTWHDRSIVDVPITDIVPPIIDYSDEFGGFAPPNENYTEQLDHTEPVNSKKTQNSPTTSKKNDSEANILVQYNTGFQFTIRDAINTQKELNENFRCFSISDEQGSRCETSSVTPKIAVSTPSVNERIVSIGTKATTKISDQIIFSDNSKSLKLPESTKSLKLLEESVTSVPDKSSTFITKSINSDINIDSTTLKTVTPRAVLETKNPEKKIEKTVETTVSSLLSSIRPGSLKQIEEMIDKQDSPYEVSYTVKKDEDLETTADDFISRLIAQHQRSDFLSKDELDDIEIVKSVEPSETEITSILQKSKFPDTSHVSPNNASNDSFYVAENDTVSEFEQSDSNMSMASLLQLMAELLKLDRLPRPFSTKDLSSLKNSFNRDLDESSYDTTSPPLDFSQTGTMYKNASPKASTLKTPIAESKSSLNLHFNKLSLTTGSPLLDYPRVRTPSENADSKISSLDETSEISETPINVDLKPPNVSLRVNFNNVMEQKTSQSKPESKIARPLQKEEILEQLTENFGKPLYRGDLIHRPLVFDLPQVQRSLNFETGLPIEESEYATNESKEESPVSTTRATTTTTTTTTTTESVKTTVETEFVPSLGFSLDTNEGREEYVQAVLGGLIDEHTGESDGNETSIVQNKASKNETLESE</sequence>
<dbReference type="SUPFAM" id="SSF57625">
    <property type="entry name" value="Invertebrate chitin-binding proteins"/>
    <property type="match status" value="1"/>
</dbReference>
<dbReference type="GO" id="GO:0008061">
    <property type="term" value="F:chitin binding"/>
    <property type="evidence" value="ECO:0007669"/>
    <property type="project" value="InterPro"/>
</dbReference>
<feature type="compositionally biased region" description="Basic and acidic residues" evidence="1">
    <location>
        <begin position="499"/>
        <end position="516"/>
    </location>
</feature>
<feature type="region of interest" description="Disordered" evidence="1">
    <location>
        <begin position="1216"/>
        <end position="1243"/>
    </location>
</feature>
<organism evidence="3 4">
    <name type="scientific">Mycetomoellerius zeteki</name>
    <dbReference type="NCBI Taxonomy" id="64791"/>
    <lineage>
        <taxon>Eukaryota</taxon>
        <taxon>Metazoa</taxon>
        <taxon>Ecdysozoa</taxon>
        <taxon>Arthropoda</taxon>
        <taxon>Hexapoda</taxon>
        <taxon>Insecta</taxon>
        <taxon>Pterygota</taxon>
        <taxon>Neoptera</taxon>
        <taxon>Endopterygota</taxon>
        <taxon>Hymenoptera</taxon>
        <taxon>Apocrita</taxon>
        <taxon>Aculeata</taxon>
        <taxon>Formicoidea</taxon>
        <taxon>Formicidae</taxon>
        <taxon>Myrmicinae</taxon>
        <taxon>Mycetomoellerius</taxon>
    </lineage>
</organism>
<evidence type="ECO:0000259" key="2">
    <source>
        <dbReference type="PROSITE" id="PS50940"/>
    </source>
</evidence>
<dbReference type="Pfam" id="PF01607">
    <property type="entry name" value="CBM_14"/>
    <property type="match status" value="1"/>
</dbReference>
<feature type="compositionally biased region" description="Polar residues" evidence="1">
    <location>
        <begin position="883"/>
        <end position="896"/>
    </location>
</feature>
<name>A0A151WMN0_9HYME</name>
<feature type="region of interest" description="Disordered" evidence="1">
    <location>
        <begin position="1390"/>
        <end position="1421"/>
    </location>
</feature>
<feature type="compositionally biased region" description="Basic and acidic residues" evidence="1">
    <location>
        <begin position="480"/>
        <end position="491"/>
    </location>
</feature>
<dbReference type="InterPro" id="IPR036508">
    <property type="entry name" value="Chitin-bd_dom_sf"/>
</dbReference>
<gene>
    <name evidence="3" type="ORF">ALC60_11820</name>
</gene>
<feature type="compositionally biased region" description="Low complexity" evidence="1">
    <location>
        <begin position="1402"/>
        <end position="1421"/>
    </location>
</feature>
<accession>A0A151WMN0</accession>
<proteinExistence type="predicted"/>
<evidence type="ECO:0000313" key="4">
    <source>
        <dbReference type="Proteomes" id="UP000075809"/>
    </source>
</evidence>
<dbReference type="PANTHER" id="PTHR22933:SF42">
    <property type="entry name" value="FI18455P1-RELATED"/>
    <property type="match status" value="1"/>
</dbReference>
<dbReference type="EMBL" id="KQ982937">
    <property type="protein sequence ID" value="KYQ49093.1"/>
    <property type="molecule type" value="Genomic_DNA"/>
</dbReference>
<dbReference type="Proteomes" id="UP000075809">
    <property type="component" value="Unassembled WGS sequence"/>
</dbReference>
<feature type="compositionally biased region" description="Basic and acidic residues" evidence="1">
    <location>
        <begin position="47"/>
        <end position="81"/>
    </location>
</feature>
<protein>
    <recommendedName>
        <fullName evidence="2">Chitin-binding type-2 domain-containing protein</fullName>
    </recommendedName>
</protein>
<feature type="domain" description="Chitin-binding type-2" evidence="2">
    <location>
        <begin position="187"/>
        <end position="244"/>
    </location>
</feature>
<dbReference type="InterPro" id="IPR052976">
    <property type="entry name" value="Scoloptoxin-like"/>
</dbReference>
<evidence type="ECO:0000313" key="3">
    <source>
        <dbReference type="EMBL" id="KYQ49093.1"/>
    </source>
</evidence>
<dbReference type="PROSITE" id="PS50940">
    <property type="entry name" value="CHIT_BIND_II"/>
    <property type="match status" value="1"/>
</dbReference>
<evidence type="ECO:0000256" key="1">
    <source>
        <dbReference type="SAM" id="MobiDB-lite"/>
    </source>
</evidence>
<dbReference type="InterPro" id="IPR002557">
    <property type="entry name" value="Chitin-bd_dom"/>
</dbReference>
<feature type="region of interest" description="Disordered" evidence="1">
    <location>
        <begin position="1277"/>
        <end position="1297"/>
    </location>
</feature>
<feature type="compositionally biased region" description="Polar residues" evidence="1">
    <location>
        <begin position="1222"/>
        <end position="1243"/>
    </location>
</feature>
<dbReference type="Gene3D" id="2.170.140.10">
    <property type="entry name" value="Chitin binding domain"/>
    <property type="match status" value="1"/>
</dbReference>
<feature type="region of interest" description="Disordered" evidence="1">
    <location>
        <begin position="1"/>
        <end position="81"/>
    </location>
</feature>
<feature type="region of interest" description="Disordered" evidence="1">
    <location>
        <begin position="1458"/>
        <end position="1484"/>
    </location>
</feature>
<dbReference type="GO" id="GO:0005576">
    <property type="term" value="C:extracellular region"/>
    <property type="evidence" value="ECO:0007669"/>
    <property type="project" value="InterPro"/>
</dbReference>
<feature type="region of interest" description="Disordered" evidence="1">
    <location>
        <begin position="868"/>
        <end position="903"/>
    </location>
</feature>
<feature type="region of interest" description="Disordered" evidence="1">
    <location>
        <begin position="698"/>
        <end position="719"/>
    </location>
</feature>
<feature type="compositionally biased region" description="Polar residues" evidence="1">
    <location>
        <begin position="1466"/>
        <end position="1475"/>
    </location>
</feature>
<keyword evidence="4" id="KW-1185">Reference proteome</keyword>
<feature type="compositionally biased region" description="Polar residues" evidence="1">
    <location>
        <begin position="1283"/>
        <end position="1297"/>
    </location>
</feature>
<dbReference type="PANTHER" id="PTHR22933">
    <property type="entry name" value="FI18007P1-RELATED"/>
    <property type="match status" value="1"/>
</dbReference>
<feature type="compositionally biased region" description="Basic and acidic residues" evidence="1">
    <location>
        <begin position="1"/>
        <end position="18"/>
    </location>
</feature>
<dbReference type="SMART" id="SM00494">
    <property type="entry name" value="ChtBD2"/>
    <property type="match status" value="1"/>
</dbReference>
<reference evidence="3 4" key="1">
    <citation type="submission" date="2015-09" db="EMBL/GenBank/DDBJ databases">
        <title>Trachymyrmex zeteki WGS genome.</title>
        <authorList>
            <person name="Nygaard S."/>
            <person name="Hu H."/>
            <person name="Boomsma J."/>
            <person name="Zhang G."/>
        </authorList>
    </citation>
    <scope>NUCLEOTIDE SEQUENCE [LARGE SCALE GENOMIC DNA]</scope>
    <source>
        <strain evidence="3">Tzet28-1</strain>
        <tissue evidence="3">Whole body</tissue>
    </source>
</reference>
<feature type="region of interest" description="Disordered" evidence="1">
    <location>
        <begin position="480"/>
        <end position="519"/>
    </location>
</feature>